<accession>A0ABU7JTD2</accession>
<sequence>MSPDAIVPERDSSADPGPDPVDVVAAAVLGTVGVAALHGGDFGEIATYLPGRRVNGIRIGSESCAVHITAEYPADLIAVADAVRARVEPLVGMPVHVTIEDLQDPRQSDRKQVAP</sequence>
<evidence type="ECO:0000313" key="1">
    <source>
        <dbReference type="EMBL" id="MEE2033286.1"/>
    </source>
</evidence>
<gene>
    <name evidence="1" type="ORF">Q8814_14365</name>
</gene>
<reference evidence="1 2" key="1">
    <citation type="submission" date="2023-08" db="EMBL/GenBank/DDBJ databases">
        <authorList>
            <person name="Girao M."/>
            <person name="Carvalho M.F."/>
        </authorList>
    </citation>
    <scope>NUCLEOTIDE SEQUENCE [LARGE SCALE GENOMIC DNA]</scope>
    <source>
        <strain evidence="1 2">CC-R104</strain>
    </source>
</reference>
<dbReference type="EMBL" id="JAUZMZ010000076">
    <property type="protein sequence ID" value="MEE2033286.1"/>
    <property type="molecule type" value="Genomic_DNA"/>
</dbReference>
<comment type="caution">
    <text evidence="1">The sequence shown here is derived from an EMBL/GenBank/DDBJ whole genome shotgun (WGS) entry which is preliminary data.</text>
</comment>
<evidence type="ECO:0008006" key="3">
    <source>
        <dbReference type="Google" id="ProtNLM"/>
    </source>
</evidence>
<name>A0ABU7JTD2_9NOCA</name>
<proteinExistence type="predicted"/>
<evidence type="ECO:0000313" key="2">
    <source>
        <dbReference type="Proteomes" id="UP001331936"/>
    </source>
</evidence>
<keyword evidence="2" id="KW-1185">Reference proteome</keyword>
<dbReference type="Proteomes" id="UP001331936">
    <property type="component" value="Unassembled WGS sequence"/>
</dbReference>
<organism evidence="1 2">
    <name type="scientific">Rhodococcus chondri</name>
    <dbReference type="NCBI Taxonomy" id="3065941"/>
    <lineage>
        <taxon>Bacteria</taxon>
        <taxon>Bacillati</taxon>
        <taxon>Actinomycetota</taxon>
        <taxon>Actinomycetes</taxon>
        <taxon>Mycobacteriales</taxon>
        <taxon>Nocardiaceae</taxon>
        <taxon>Rhodococcus</taxon>
    </lineage>
</organism>
<dbReference type="RefSeq" id="WP_330152710.1">
    <property type="nucleotide sequence ID" value="NZ_JAUZMZ010000076.1"/>
</dbReference>
<protein>
    <recommendedName>
        <fullName evidence="3">Asp23/Gls24 family envelope stress response protein</fullName>
    </recommendedName>
</protein>